<evidence type="ECO:0000256" key="3">
    <source>
        <dbReference type="ARBA" id="ARBA00022475"/>
    </source>
</evidence>
<dbReference type="Gene3D" id="1.20.1720.10">
    <property type="entry name" value="Multidrug resistance protein D"/>
    <property type="match status" value="1"/>
</dbReference>
<feature type="transmembrane region" description="Helical" evidence="7">
    <location>
        <begin position="321"/>
        <end position="339"/>
    </location>
</feature>
<evidence type="ECO:0000256" key="7">
    <source>
        <dbReference type="SAM" id="Phobius"/>
    </source>
</evidence>
<protein>
    <submittedName>
        <fullName evidence="9">MFS transporter</fullName>
    </submittedName>
</protein>
<feature type="transmembrane region" description="Helical" evidence="7">
    <location>
        <begin position="157"/>
        <end position="179"/>
    </location>
</feature>
<dbReference type="GO" id="GO:0022857">
    <property type="term" value="F:transmembrane transporter activity"/>
    <property type="evidence" value="ECO:0007669"/>
    <property type="project" value="InterPro"/>
</dbReference>
<dbReference type="InterPro" id="IPR011701">
    <property type="entry name" value="MFS"/>
</dbReference>
<proteinExistence type="predicted"/>
<feature type="transmembrane region" description="Helical" evidence="7">
    <location>
        <begin position="40"/>
        <end position="63"/>
    </location>
</feature>
<feature type="transmembrane region" description="Helical" evidence="7">
    <location>
        <begin position="128"/>
        <end position="151"/>
    </location>
</feature>
<dbReference type="Pfam" id="PF07690">
    <property type="entry name" value="MFS_1"/>
    <property type="match status" value="1"/>
</dbReference>
<keyword evidence="3" id="KW-1003">Cell membrane</keyword>
<keyword evidence="2" id="KW-0813">Transport</keyword>
<accession>A0A9X2NE40</accession>
<gene>
    <name evidence="9" type="ORF">M8542_20330</name>
</gene>
<feature type="transmembrane region" description="Helical" evidence="7">
    <location>
        <begin position="191"/>
        <end position="210"/>
    </location>
</feature>
<keyword evidence="4 7" id="KW-0812">Transmembrane</keyword>
<dbReference type="RefSeq" id="WP_257921789.1">
    <property type="nucleotide sequence ID" value="NZ_JAMXQV010000009.1"/>
</dbReference>
<dbReference type="InterPro" id="IPR005829">
    <property type="entry name" value="Sugar_transporter_CS"/>
</dbReference>
<dbReference type="PROSITE" id="PS00216">
    <property type="entry name" value="SUGAR_TRANSPORT_1"/>
    <property type="match status" value="1"/>
</dbReference>
<comment type="subcellular location">
    <subcellularLocation>
        <location evidence="1">Cell membrane</location>
        <topology evidence="1">Multi-pass membrane protein</topology>
    </subcellularLocation>
</comment>
<dbReference type="PANTHER" id="PTHR42718">
    <property type="entry name" value="MAJOR FACILITATOR SUPERFAMILY MULTIDRUG TRANSPORTER MFSC"/>
    <property type="match status" value="1"/>
</dbReference>
<dbReference type="GO" id="GO:0005886">
    <property type="term" value="C:plasma membrane"/>
    <property type="evidence" value="ECO:0007669"/>
    <property type="project" value="UniProtKB-SubCell"/>
</dbReference>
<dbReference type="InterPro" id="IPR036259">
    <property type="entry name" value="MFS_trans_sf"/>
</dbReference>
<name>A0A9X2NE40_9PSEU</name>
<sequence length="459" mass="45878">MTGRTLVLIGLGAFITTLDNTIVAAGAPSIARDLALDLGALQWVALGYMLPFAGLLLVAGALVDRWGRRATLLGGLLAFGLGAAVGGFASSLSLLVAARVLQGLAAAFVVPGLLSLLRVNLDARGRTIGAAVWTACLAAALALGPALGGVLSGSLGWGWIFFVNLPFVAVMLLLVPVVTRPGRGPIGPRPAVAAMTVATASLVLVTAALVELGTRPRTGVALLGTGTVLGLVFVLRERRARAPLVPPELLGARAFTGALAVQVLWGLGVSGVFFFTPLLHQEFLGLGPVAAGLPLALVAVAVIAATPAVPWAVRTFGPHRTVAAGLVVVAAGLLALAAVNHVPALVPRIPGMALIGAGSAFTVPLTSHTLEAVAERHAGSASGLLTVSREVSSALGVALVGAVLTTVRGLRLDAGAPAGRALAGGYTAGLLAAAALTAAGALLAVRYRTSSRGDKHAVP</sequence>
<evidence type="ECO:0000256" key="1">
    <source>
        <dbReference type="ARBA" id="ARBA00004651"/>
    </source>
</evidence>
<organism evidence="9 10">
    <name type="scientific">Amycolatopsis iheyensis</name>
    <dbReference type="NCBI Taxonomy" id="2945988"/>
    <lineage>
        <taxon>Bacteria</taxon>
        <taxon>Bacillati</taxon>
        <taxon>Actinomycetota</taxon>
        <taxon>Actinomycetes</taxon>
        <taxon>Pseudonocardiales</taxon>
        <taxon>Pseudonocardiaceae</taxon>
        <taxon>Amycolatopsis</taxon>
    </lineage>
</organism>
<dbReference type="Proteomes" id="UP001144096">
    <property type="component" value="Unassembled WGS sequence"/>
</dbReference>
<evidence type="ECO:0000256" key="2">
    <source>
        <dbReference type="ARBA" id="ARBA00022448"/>
    </source>
</evidence>
<dbReference type="InterPro" id="IPR020846">
    <property type="entry name" value="MFS_dom"/>
</dbReference>
<evidence type="ECO:0000256" key="5">
    <source>
        <dbReference type="ARBA" id="ARBA00022989"/>
    </source>
</evidence>
<feature type="transmembrane region" description="Helical" evidence="7">
    <location>
        <begin position="216"/>
        <end position="235"/>
    </location>
</feature>
<feature type="transmembrane region" description="Helical" evidence="7">
    <location>
        <begin position="255"/>
        <end position="276"/>
    </location>
</feature>
<dbReference type="SUPFAM" id="SSF103473">
    <property type="entry name" value="MFS general substrate transporter"/>
    <property type="match status" value="1"/>
</dbReference>
<dbReference type="AlphaFoldDB" id="A0A9X2NE40"/>
<feature type="transmembrane region" description="Helical" evidence="7">
    <location>
        <begin position="70"/>
        <end position="90"/>
    </location>
</feature>
<evidence type="ECO:0000256" key="6">
    <source>
        <dbReference type="ARBA" id="ARBA00023136"/>
    </source>
</evidence>
<keyword evidence="5 7" id="KW-1133">Transmembrane helix</keyword>
<keyword evidence="10" id="KW-1185">Reference proteome</keyword>
<dbReference type="CDD" id="cd17321">
    <property type="entry name" value="MFS_MMR_MDR_like"/>
    <property type="match status" value="1"/>
</dbReference>
<feature type="domain" description="Major facilitator superfamily (MFS) profile" evidence="8">
    <location>
        <begin position="5"/>
        <end position="452"/>
    </location>
</feature>
<dbReference type="EMBL" id="JAMXQV010000009">
    <property type="protein sequence ID" value="MCR6485180.1"/>
    <property type="molecule type" value="Genomic_DNA"/>
</dbReference>
<feature type="transmembrane region" description="Helical" evidence="7">
    <location>
        <begin position="96"/>
        <end position="116"/>
    </location>
</feature>
<feature type="transmembrane region" description="Helical" evidence="7">
    <location>
        <begin position="288"/>
        <end position="309"/>
    </location>
</feature>
<feature type="transmembrane region" description="Helical" evidence="7">
    <location>
        <begin position="422"/>
        <end position="445"/>
    </location>
</feature>
<reference evidence="9" key="1">
    <citation type="submission" date="2022-06" db="EMBL/GenBank/DDBJ databases">
        <title>Amycolatopsis iheyaensis sp. nov., a new species of the genus Amycolatopsis isolated from soil in Iheya island, Japan.</title>
        <authorList>
            <person name="Ngamcharungchit C."/>
            <person name="Kanto H."/>
            <person name="Take A."/>
            <person name="Intra B."/>
            <person name="Matsumoto A."/>
            <person name="Panbangred W."/>
            <person name="Inahashi Y."/>
        </authorList>
    </citation>
    <scope>NUCLEOTIDE SEQUENCE</scope>
    <source>
        <strain evidence="9">OK19-0408</strain>
    </source>
</reference>
<evidence type="ECO:0000259" key="8">
    <source>
        <dbReference type="PROSITE" id="PS50850"/>
    </source>
</evidence>
<dbReference type="Gene3D" id="1.20.1250.20">
    <property type="entry name" value="MFS general substrate transporter like domains"/>
    <property type="match status" value="1"/>
</dbReference>
<keyword evidence="6 7" id="KW-0472">Membrane</keyword>
<comment type="caution">
    <text evidence="9">The sequence shown here is derived from an EMBL/GenBank/DDBJ whole genome shotgun (WGS) entry which is preliminary data.</text>
</comment>
<dbReference type="PROSITE" id="PS50850">
    <property type="entry name" value="MFS"/>
    <property type="match status" value="1"/>
</dbReference>
<evidence type="ECO:0000313" key="10">
    <source>
        <dbReference type="Proteomes" id="UP001144096"/>
    </source>
</evidence>
<dbReference type="PANTHER" id="PTHR42718:SF46">
    <property type="entry name" value="BLR6921 PROTEIN"/>
    <property type="match status" value="1"/>
</dbReference>
<evidence type="ECO:0000256" key="4">
    <source>
        <dbReference type="ARBA" id="ARBA00022692"/>
    </source>
</evidence>
<evidence type="ECO:0000313" key="9">
    <source>
        <dbReference type="EMBL" id="MCR6485180.1"/>
    </source>
</evidence>